<keyword evidence="7" id="KW-0472">Membrane</keyword>
<dbReference type="GO" id="GO:0005737">
    <property type="term" value="C:cytoplasm"/>
    <property type="evidence" value="ECO:0007669"/>
    <property type="project" value="UniProtKB-SubCell"/>
</dbReference>
<dbReference type="InParanoid" id="A0A3B1KLJ2"/>
<dbReference type="Ensembl" id="ENSAMXT00000043403.1">
    <property type="protein sequence ID" value="ENSAMXP00000054945.1"/>
    <property type="gene ID" value="ENSAMXG00000030586.1"/>
</dbReference>
<evidence type="ECO:0000256" key="4">
    <source>
        <dbReference type="ARBA" id="ARBA00022723"/>
    </source>
</evidence>
<dbReference type="SUPFAM" id="SSF47473">
    <property type="entry name" value="EF-hand"/>
    <property type="match status" value="1"/>
</dbReference>
<proteinExistence type="predicted"/>
<keyword evidence="9" id="KW-1185">Reference proteome</keyword>
<dbReference type="GO" id="GO:0046872">
    <property type="term" value="F:metal ion binding"/>
    <property type="evidence" value="ECO:0007669"/>
    <property type="project" value="UniProtKB-KW"/>
</dbReference>
<dbReference type="PANTHER" id="PTHR46735:SF3">
    <property type="entry name" value="CALPAIN SMALL SUBUNIT 1-RELATED"/>
    <property type="match status" value="1"/>
</dbReference>
<dbReference type="AlphaFoldDB" id="A0A3B1KLJ2"/>
<evidence type="ECO:0000256" key="6">
    <source>
        <dbReference type="ARBA" id="ARBA00022837"/>
    </source>
</evidence>
<sequence length="171" mass="19798">NGPHCWRSRFVENSKNVVKNYQILRHDKVNCCLFLSITVLSLQTVRILVSLKDVDRSGKLNDHKFQELQSYVSGVKNEYLNFQREKSGAVDESQMKSALTAHDLRLNNLNFSLLWDRYSTAGQISYDDFVAILGRLETLKERFKSHRMTNLPCDCVMASFSLDDFIRDTLL</sequence>
<reference evidence="8" key="4">
    <citation type="submission" date="2025-09" db="UniProtKB">
        <authorList>
            <consortium name="Ensembl"/>
        </authorList>
    </citation>
    <scope>IDENTIFICATION</scope>
</reference>
<dbReference type="Gene3D" id="1.10.238.10">
    <property type="entry name" value="EF-hand"/>
    <property type="match status" value="1"/>
</dbReference>
<dbReference type="STRING" id="7994.ENSAMXP00000054945"/>
<protein>
    <recommendedName>
        <fullName evidence="10">EF-hand domain-containing protein</fullName>
    </recommendedName>
</protein>
<evidence type="ECO:0000256" key="5">
    <source>
        <dbReference type="ARBA" id="ARBA00022737"/>
    </source>
</evidence>
<keyword evidence="5" id="KW-0677">Repeat</keyword>
<dbReference type="PANTHER" id="PTHR46735">
    <property type="entry name" value="CALPAIN, SMALL SUBUNIT 1 A-RELATED"/>
    <property type="match status" value="1"/>
</dbReference>
<dbReference type="Bgee" id="ENSAMXG00000030586">
    <property type="expression patterns" value="Expressed in zone of skin and 13 other cell types or tissues"/>
</dbReference>
<reference evidence="9" key="2">
    <citation type="journal article" date="2014" name="Nat. Commun.">
        <title>The cavefish genome reveals candidate genes for eye loss.</title>
        <authorList>
            <person name="McGaugh S.E."/>
            <person name="Gross J.B."/>
            <person name="Aken B."/>
            <person name="Blin M."/>
            <person name="Borowsky R."/>
            <person name="Chalopin D."/>
            <person name="Hinaux H."/>
            <person name="Jeffery W.R."/>
            <person name="Keene A."/>
            <person name="Ma L."/>
            <person name="Minx P."/>
            <person name="Murphy D."/>
            <person name="O'Quin K.E."/>
            <person name="Retaux S."/>
            <person name="Rohner N."/>
            <person name="Searle S.M."/>
            <person name="Stahl B.A."/>
            <person name="Tabin C."/>
            <person name="Volff J.N."/>
            <person name="Yoshizawa M."/>
            <person name="Warren W.C."/>
        </authorList>
    </citation>
    <scope>NUCLEOTIDE SEQUENCE [LARGE SCALE GENOMIC DNA]</scope>
    <source>
        <strain evidence="9">female</strain>
    </source>
</reference>
<evidence type="ECO:0000256" key="1">
    <source>
        <dbReference type="ARBA" id="ARBA00004308"/>
    </source>
</evidence>
<keyword evidence="6" id="KW-0106">Calcium</keyword>
<reference evidence="9" key="1">
    <citation type="submission" date="2013-03" db="EMBL/GenBank/DDBJ databases">
        <authorList>
            <person name="Jeffery W."/>
            <person name="Warren W."/>
            <person name="Wilson R.K."/>
        </authorList>
    </citation>
    <scope>NUCLEOTIDE SEQUENCE</scope>
    <source>
        <strain evidence="9">female</strain>
    </source>
</reference>
<evidence type="ECO:0000313" key="9">
    <source>
        <dbReference type="Proteomes" id="UP000018467"/>
    </source>
</evidence>
<keyword evidence="3" id="KW-0963">Cytoplasm</keyword>
<evidence type="ECO:0000313" key="8">
    <source>
        <dbReference type="Ensembl" id="ENSAMXP00000054945.1"/>
    </source>
</evidence>
<comment type="subcellular location">
    <subcellularLocation>
        <location evidence="2">Cytoplasm</location>
    </subcellularLocation>
    <subcellularLocation>
        <location evidence="1">Endomembrane system</location>
    </subcellularLocation>
</comment>
<name>A0A3B1KLJ2_ASTMX</name>
<dbReference type="GO" id="GO:0012505">
    <property type="term" value="C:endomembrane system"/>
    <property type="evidence" value="ECO:0007669"/>
    <property type="project" value="UniProtKB-SubCell"/>
</dbReference>
<organism evidence="8 9">
    <name type="scientific">Astyanax mexicanus</name>
    <name type="common">Blind cave fish</name>
    <name type="synonym">Astyanax fasciatus mexicanus</name>
    <dbReference type="NCBI Taxonomy" id="7994"/>
    <lineage>
        <taxon>Eukaryota</taxon>
        <taxon>Metazoa</taxon>
        <taxon>Chordata</taxon>
        <taxon>Craniata</taxon>
        <taxon>Vertebrata</taxon>
        <taxon>Euteleostomi</taxon>
        <taxon>Actinopterygii</taxon>
        <taxon>Neopterygii</taxon>
        <taxon>Teleostei</taxon>
        <taxon>Ostariophysi</taxon>
        <taxon>Characiformes</taxon>
        <taxon>Characoidei</taxon>
        <taxon>Acestrorhamphidae</taxon>
        <taxon>Acestrorhamphinae</taxon>
        <taxon>Astyanax</taxon>
    </lineage>
</organism>
<evidence type="ECO:0008006" key="10">
    <source>
        <dbReference type="Google" id="ProtNLM"/>
    </source>
</evidence>
<reference evidence="8" key="3">
    <citation type="submission" date="2025-08" db="UniProtKB">
        <authorList>
            <consortium name="Ensembl"/>
        </authorList>
    </citation>
    <scope>IDENTIFICATION</scope>
</reference>
<dbReference type="InterPro" id="IPR011992">
    <property type="entry name" value="EF-hand-dom_pair"/>
</dbReference>
<keyword evidence="4" id="KW-0479">Metal-binding</keyword>
<evidence type="ECO:0000256" key="3">
    <source>
        <dbReference type="ARBA" id="ARBA00022490"/>
    </source>
</evidence>
<evidence type="ECO:0000256" key="2">
    <source>
        <dbReference type="ARBA" id="ARBA00004496"/>
    </source>
</evidence>
<dbReference type="Proteomes" id="UP000018467">
    <property type="component" value="Unassembled WGS sequence"/>
</dbReference>
<evidence type="ECO:0000256" key="7">
    <source>
        <dbReference type="ARBA" id="ARBA00023136"/>
    </source>
</evidence>
<accession>A0A3B1KLJ2</accession>